<reference evidence="2 3" key="1">
    <citation type="submission" date="2013-07" db="EMBL/GenBank/DDBJ databases">
        <title>The Genome Sequence of Kwoniella mangroviensis CBS10435.</title>
        <authorList>
            <consortium name="The Broad Institute Genome Sequencing Platform"/>
            <person name="Cuomo C."/>
            <person name="Litvintseva A."/>
            <person name="Chen Y."/>
            <person name="Heitman J."/>
            <person name="Sun S."/>
            <person name="Springer D."/>
            <person name="Dromer F."/>
            <person name="Young S.K."/>
            <person name="Zeng Q."/>
            <person name="Gargeya S."/>
            <person name="Fitzgerald M."/>
            <person name="Abouelleil A."/>
            <person name="Alvarado L."/>
            <person name="Berlin A.M."/>
            <person name="Chapman S.B."/>
            <person name="Dewar J."/>
            <person name="Goldberg J."/>
            <person name="Griggs A."/>
            <person name="Gujja S."/>
            <person name="Hansen M."/>
            <person name="Howarth C."/>
            <person name="Imamovic A."/>
            <person name="Larimer J."/>
            <person name="McCowan C."/>
            <person name="Murphy C."/>
            <person name="Pearson M."/>
            <person name="Priest M."/>
            <person name="Roberts A."/>
            <person name="Saif S."/>
            <person name="Shea T."/>
            <person name="Sykes S."/>
            <person name="Wortman J."/>
            <person name="Nusbaum C."/>
            <person name="Birren B."/>
        </authorList>
    </citation>
    <scope>NUCLEOTIDE SEQUENCE [LARGE SCALE GENOMIC DNA]</scope>
    <source>
        <strain evidence="2 3">CBS 10435</strain>
    </source>
</reference>
<accession>A0A1B9J256</accession>
<organism evidence="2 3">
    <name type="scientific">Kwoniella mangroviensis CBS 10435</name>
    <dbReference type="NCBI Taxonomy" id="1331196"/>
    <lineage>
        <taxon>Eukaryota</taxon>
        <taxon>Fungi</taxon>
        <taxon>Dikarya</taxon>
        <taxon>Basidiomycota</taxon>
        <taxon>Agaricomycotina</taxon>
        <taxon>Tremellomycetes</taxon>
        <taxon>Tremellales</taxon>
        <taxon>Cryptococcaceae</taxon>
        <taxon>Kwoniella</taxon>
    </lineage>
</organism>
<name>A0A1B9J256_9TREE</name>
<evidence type="ECO:0000313" key="3">
    <source>
        <dbReference type="Proteomes" id="UP000092583"/>
    </source>
</evidence>
<dbReference type="AlphaFoldDB" id="A0A1B9J256"/>
<gene>
    <name evidence="2" type="ORF">L486_01481</name>
</gene>
<reference evidence="3" key="2">
    <citation type="submission" date="2013-12" db="EMBL/GenBank/DDBJ databases">
        <title>Evolution of pathogenesis and genome organization in the Tremellales.</title>
        <authorList>
            <person name="Cuomo C."/>
            <person name="Litvintseva A."/>
            <person name="Heitman J."/>
            <person name="Chen Y."/>
            <person name="Sun S."/>
            <person name="Springer D."/>
            <person name="Dromer F."/>
            <person name="Young S."/>
            <person name="Zeng Q."/>
            <person name="Chapman S."/>
            <person name="Gujja S."/>
            <person name="Saif S."/>
            <person name="Birren B."/>
        </authorList>
    </citation>
    <scope>NUCLEOTIDE SEQUENCE [LARGE SCALE GENOMIC DNA]</scope>
    <source>
        <strain evidence="3">CBS 10435</strain>
    </source>
</reference>
<evidence type="ECO:0000256" key="1">
    <source>
        <dbReference type="SAM" id="MobiDB-lite"/>
    </source>
</evidence>
<sequence>MPIMNEGQDSTLHLGLAGIYPLTEDNKKSYTHISSRSDYLSTHKLTFYHHPHSDDEESRRDEELDCTESALHSIYVVAGPTYELSGGEIESNFVGTSTPAASTGNKVKVKIRQEHSFTLDSLAERVHEGQMREIITDILSRFYTIELGIRSTRSMIPELQRIMTGEYKQNDELVSLPITAFSEPDHKRYDWSTQNVHSKLDIEFLIDSPNTKVFSFYDKDHSKQALTRVLQDKKFTLDAASSLIIEAEVVEDGQSEGGQNTGQLTDRPPSYTESLRSRALDIQVHNQAQELEFERAIMFGTGP</sequence>
<keyword evidence="3" id="KW-1185">Reference proteome</keyword>
<dbReference type="Proteomes" id="UP000092583">
    <property type="component" value="Unassembled WGS sequence"/>
</dbReference>
<proteinExistence type="predicted"/>
<feature type="region of interest" description="Disordered" evidence="1">
    <location>
        <begin position="251"/>
        <end position="272"/>
    </location>
</feature>
<evidence type="ECO:0000313" key="2">
    <source>
        <dbReference type="EMBL" id="OCF61819.1"/>
    </source>
</evidence>
<dbReference type="EMBL" id="KI669459">
    <property type="protein sequence ID" value="OCF61819.1"/>
    <property type="molecule type" value="Genomic_DNA"/>
</dbReference>
<protein>
    <submittedName>
        <fullName evidence="2">Uncharacterized protein</fullName>
    </submittedName>
</protein>